<dbReference type="SMART" id="SM00028">
    <property type="entry name" value="TPR"/>
    <property type="match status" value="7"/>
</dbReference>
<name>A0A4P9UJY3_METBY</name>
<evidence type="ECO:0000313" key="5">
    <source>
        <dbReference type="Proteomes" id="UP000305881"/>
    </source>
</evidence>
<evidence type="ECO:0000256" key="2">
    <source>
        <dbReference type="ARBA" id="ARBA00022803"/>
    </source>
</evidence>
<evidence type="ECO:0000313" key="4">
    <source>
        <dbReference type="EMBL" id="QCW81464.1"/>
    </source>
</evidence>
<dbReference type="Proteomes" id="UP000305881">
    <property type="component" value="Chromosome"/>
</dbReference>
<sequence length="580" mass="66215">MSNYKLIAVIALVFLSGCGSSQERGRAMDDLDEYSQSSHGEQGVESAEPKTAIEPDIMYMLLAAEIAGQRGQYDVALEGYLEAAKRVNDVRLTERAAKIALYIKDSERGDEAVELWLKQEPDNLTARKIALLSALRKEVKPSAIEHALFLLDMDSEGFEDAVVELIRALGQKGNTTFVYDVLEDLAEQRPEEATVFFIQAMLAMQLNSNVLAQRKIDQAIELRPDWEKALLFRAQIAAFSGDLANARIYLTDLLDQNQDSLKVKKLLAQVLVKLGEYEEAGRLYLDIIDDEPEDFESRFSLALVNLQMERDDKAESLFKGLIPYPEWSDQASFYLGRIAVRDGRNSDALVWFDRVSRGSLRFDAAAAGISLLIKDKQFEEASERISRLRARSADEKMRALLLEAEFYNEQKQYIKSFDLLSKAIEEMPEQKELLYTRALVSERIDRLDVLEQDLRKILAQYPDDVSALNALGYTLADRTDRYEEARVYLEKALELQPDEAVIIDSYGWLQFKLGNYEKALEYLQKAYSKQQENEIAAHLAEVLWALGRKDEAKKLFEQTIKKSPEDEYLLDFQRRILDAE</sequence>
<dbReference type="KEGG" id="mbur:EQU24_03755"/>
<proteinExistence type="predicted"/>
<evidence type="ECO:0000256" key="1">
    <source>
        <dbReference type="ARBA" id="ARBA00022737"/>
    </source>
</evidence>
<dbReference type="Pfam" id="PF13181">
    <property type="entry name" value="TPR_8"/>
    <property type="match status" value="1"/>
</dbReference>
<dbReference type="EMBL" id="CP035467">
    <property type="protein sequence ID" value="QCW81464.1"/>
    <property type="molecule type" value="Genomic_DNA"/>
</dbReference>
<dbReference type="SUPFAM" id="SSF48452">
    <property type="entry name" value="TPR-like"/>
    <property type="match status" value="3"/>
</dbReference>
<protein>
    <submittedName>
        <fullName evidence="4">Tetratricopeptide repeat protein</fullName>
    </submittedName>
</protein>
<dbReference type="Pfam" id="PF14559">
    <property type="entry name" value="TPR_19"/>
    <property type="match status" value="2"/>
</dbReference>
<keyword evidence="2 3" id="KW-0802">TPR repeat</keyword>
<keyword evidence="5" id="KW-1185">Reference proteome</keyword>
<dbReference type="PROSITE" id="PS50005">
    <property type="entry name" value="TPR"/>
    <property type="match status" value="1"/>
</dbReference>
<dbReference type="InterPro" id="IPR019734">
    <property type="entry name" value="TPR_rpt"/>
</dbReference>
<dbReference type="AlphaFoldDB" id="A0A4P9UJY3"/>
<accession>A0A4P9UJY3</accession>
<gene>
    <name evidence="4" type="ORF">EQU24_03755</name>
</gene>
<dbReference type="PANTHER" id="PTHR44943:SF8">
    <property type="entry name" value="TPR REPEAT-CONTAINING PROTEIN MJ0263"/>
    <property type="match status" value="1"/>
</dbReference>
<dbReference type="OrthoDB" id="9766710at2"/>
<dbReference type="InterPro" id="IPR051685">
    <property type="entry name" value="Ycf3/AcsC/BcsC/TPR_MFPF"/>
</dbReference>
<dbReference type="PANTHER" id="PTHR44943">
    <property type="entry name" value="CELLULOSE SYNTHASE OPERON PROTEIN C"/>
    <property type="match status" value="1"/>
</dbReference>
<keyword evidence="1" id="KW-0677">Repeat</keyword>
<organism evidence="4 5">
    <name type="scientific">Methylotuvimicrobium buryatense</name>
    <name type="common">Methylomicrobium buryatense</name>
    <dbReference type="NCBI Taxonomy" id="95641"/>
    <lineage>
        <taxon>Bacteria</taxon>
        <taxon>Pseudomonadati</taxon>
        <taxon>Pseudomonadota</taxon>
        <taxon>Gammaproteobacteria</taxon>
        <taxon>Methylococcales</taxon>
        <taxon>Methylococcaceae</taxon>
        <taxon>Methylotuvimicrobium</taxon>
    </lineage>
</organism>
<dbReference type="STRING" id="675511.GCA_000341735_02255"/>
<evidence type="ECO:0000256" key="3">
    <source>
        <dbReference type="PROSITE-ProRule" id="PRU00339"/>
    </source>
</evidence>
<reference evidence="5" key="1">
    <citation type="journal article" date="2019" name="J. Bacteriol.">
        <title>A Mutagenic Screen Identifies a TonB-Dependent Receptor Required for the Lanthanide Metal Switch in the Type I Methanotroph 'Methylotuvimicrobium buryatense' 5GB1C.</title>
        <authorList>
            <person name="Groom J.D."/>
            <person name="Ford S.M."/>
            <person name="Pesesky M.W."/>
            <person name="Lidstrom M.E."/>
        </authorList>
    </citation>
    <scope>NUCLEOTIDE SEQUENCE [LARGE SCALE GENOMIC DNA]</scope>
    <source>
        <strain evidence="5">5GB1C</strain>
    </source>
</reference>
<dbReference type="Gene3D" id="1.25.40.10">
    <property type="entry name" value="Tetratricopeptide repeat domain"/>
    <property type="match status" value="2"/>
</dbReference>
<feature type="repeat" description="TPR" evidence="3">
    <location>
        <begin position="500"/>
        <end position="533"/>
    </location>
</feature>
<dbReference type="InterPro" id="IPR011990">
    <property type="entry name" value="TPR-like_helical_dom_sf"/>
</dbReference>
<dbReference type="PROSITE" id="PS51257">
    <property type="entry name" value="PROKAR_LIPOPROTEIN"/>
    <property type="match status" value="1"/>
</dbReference>